<accession>A0A7W9EQJ1</accession>
<keyword evidence="6" id="KW-0732">Signal</keyword>
<dbReference type="InterPro" id="IPR050351">
    <property type="entry name" value="BphY/WalK/GraS-like"/>
</dbReference>
<evidence type="ECO:0000256" key="6">
    <source>
        <dbReference type="SAM" id="SignalP"/>
    </source>
</evidence>
<reference evidence="8 9" key="1">
    <citation type="submission" date="2020-08" db="EMBL/GenBank/DDBJ databases">
        <title>Genomic Encyclopedia of Type Strains, Phase IV (KMG-IV): sequencing the most valuable type-strain genomes for metagenomic binning, comparative biology and taxonomic classification.</title>
        <authorList>
            <person name="Goeker M."/>
        </authorList>
    </citation>
    <scope>NUCLEOTIDE SEQUENCE [LARGE SCALE GENOMIC DNA]</scope>
    <source>
        <strain evidence="8 9">DSM 27163</strain>
    </source>
</reference>
<keyword evidence="3" id="KW-0808">Transferase</keyword>
<dbReference type="GO" id="GO:0004673">
    <property type="term" value="F:protein histidine kinase activity"/>
    <property type="evidence" value="ECO:0007669"/>
    <property type="project" value="UniProtKB-EC"/>
</dbReference>
<dbReference type="SUPFAM" id="SSF55874">
    <property type="entry name" value="ATPase domain of HSP90 chaperone/DNA topoisomerase II/histidine kinase"/>
    <property type="match status" value="1"/>
</dbReference>
<dbReference type="InterPro" id="IPR011622">
    <property type="entry name" value="7TMR_DISM_rcpt_extracell_dom2"/>
</dbReference>
<dbReference type="InterPro" id="IPR005467">
    <property type="entry name" value="His_kinase_dom"/>
</dbReference>
<dbReference type="Proteomes" id="UP000537161">
    <property type="component" value="Unassembled WGS sequence"/>
</dbReference>
<dbReference type="Gene3D" id="3.30.565.10">
    <property type="entry name" value="Histidine kinase-like ATPase, C-terminal domain"/>
    <property type="match status" value="1"/>
</dbReference>
<name>A0A7W9EQJ1_9SPHN</name>
<dbReference type="EC" id="2.7.13.3" evidence="2"/>
<keyword evidence="5" id="KW-0812">Transmembrane</keyword>
<feature type="transmembrane region" description="Helical" evidence="5">
    <location>
        <begin position="317"/>
        <end position="337"/>
    </location>
</feature>
<evidence type="ECO:0000313" key="9">
    <source>
        <dbReference type="Proteomes" id="UP000537161"/>
    </source>
</evidence>
<keyword evidence="5" id="KW-1133">Transmembrane helix</keyword>
<comment type="caution">
    <text evidence="8">The sequence shown here is derived from an EMBL/GenBank/DDBJ whole genome shotgun (WGS) entry which is preliminary data.</text>
</comment>
<evidence type="ECO:0000256" key="4">
    <source>
        <dbReference type="ARBA" id="ARBA00022777"/>
    </source>
</evidence>
<feature type="transmembrane region" description="Helical" evidence="5">
    <location>
        <begin position="218"/>
        <end position="244"/>
    </location>
</feature>
<dbReference type="GO" id="GO:0007234">
    <property type="term" value="P:osmosensory signaling via phosphorelay pathway"/>
    <property type="evidence" value="ECO:0007669"/>
    <property type="project" value="TreeGrafter"/>
</dbReference>
<feature type="transmembrane region" description="Helical" evidence="5">
    <location>
        <begin position="379"/>
        <end position="399"/>
    </location>
</feature>
<organism evidence="8 9">
    <name type="scientific">Sphingopyxis panaciterrulae</name>
    <dbReference type="NCBI Taxonomy" id="462372"/>
    <lineage>
        <taxon>Bacteria</taxon>
        <taxon>Pseudomonadati</taxon>
        <taxon>Pseudomonadota</taxon>
        <taxon>Alphaproteobacteria</taxon>
        <taxon>Sphingomonadales</taxon>
        <taxon>Sphingomonadaceae</taxon>
        <taxon>Sphingopyxis</taxon>
    </lineage>
</organism>
<evidence type="ECO:0000256" key="3">
    <source>
        <dbReference type="ARBA" id="ARBA00022679"/>
    </source>
</evidence>
<evidence type="ECO:0000313" key="8">
    <source>
        <dbReference type="EMBL" id="MBB5704881.1"/>
    </source>
</evidence>
<proteinExistence type="predicted"/>
<dbReference type="EMBL" id="JACIJH010000001">
    <property type="protein sequence ID" value="MBB5704881.1"/>
    <property type="molecule type" value="Genomic_DNA"/>
</dbReference>
<dbReference type="InterPro" id="IPR011623">
    <property type="entry name" value="7TMR_DISM_rcpt_extracell_dom1"/>
</dbReference>
<dbReference type="InterPro" id="IPR004358">
    <property type="entry name" value="Sig_transdc_His_kin-like_C"/>
</dbReference>
<dbReference type="Pfam" id="PF07696">
    <property type="entry name" value="7TMR-DISMED2"/>
    <property type="match status" value="1"/>
</dbReference>
<dbReference type="GO" id="GO:0030295">
    <property type="term" value="F:protein kinase activator activity"/>
    <property type="evidence" value="ECO:0007669"/>
    <property type="project" value="TreeGrafter"/>
</dbReference>
<evidence type="ECO:0000256" key="1">
    <source>
        <dbReference type="ARBA" id="ARBA00000085"/>
    </source>
</evidence>
<dbReference type="AlphaFoldDB" id="A0A7W9EQJ1"/>
<evidence type="ECO:0000259" key="7">
    <source>
        <dbReference type="PROSITE" id="PS50109"/>
    </source>
</evidence>
<feature type="signal peptide" evidence="6">
    <location>
        <begin position="1"/>
        <end position="22"/>
    </location>
</feature>
<protein>
    <recommendedName>
        <fullName evidence="2">histidine kinase</fullName>
        <ecNumber evidence="2">2.7.13.3</ecNumber>
    </recommendedName>
</protein>
<dbReference type="Pfam" id="PF07695">
    <property type="entry name" value="7TMR-DISM_7TM"/>
    <property type="match status" value="1"/>
</dbReference>
<feature type="domain" description="Histidine kinase" evidence="7">
    <location>
        <begin position="450"/>
        <end position="663"/>
    </location>
</feature>
<dbReference type="PANTHER" id="PTHR42878:SF14">
    <property type="entry name" value="OSMOLARITY TWO-COMPONENT SYSTEM PROTEIN SSK1"/>
    <property type="match status" value="1"/>
</dbReference>
<feature type="transmembrane region" description="Helical" evidence="5">
    <location>
        <begin position="286"/>
        <end position="305"/>
    </location>
</feature>
<feature type="transmembrane region" description="Helical" evidence="5">
    <location>
        <begin position="256"/>
        <end position="274"/>
    </location>
</feature>
<comment type="catalytic activity">
    <reaction evidence="1">
        <text>ATP + protein L-histidine = ADP + protein N-phospho-L-histidine.</text>
        <dbReference type="EC" id="2.7.13.3"/>
    </reaction>
</comment>
<dbReference type="PANTHER" id="PTHR42878">
    <property type="entry name" value="TWO-COMPONENT HISTIDINE KINASE"/>
    <property type="match status" value="1"/>
</dbReference>
<dbReference type="PRINTS" id="PR00344">
    <property type="entry name" value="BCTRLSENSOR"/>
</dbReference>
<evidence type="ECO:0000256" key="5">
    <source>
        <dbReference type="SAM" id="Phobius"/>
    </source>
</evidence>
<feature type="transmembrane region" description="Helical" evidence="5">
    <location>
        <begin position="189"/>
        <end position="211"/>
    </location>
</feature>
<sequence length="753" mass="80822">MGGIYRALLFALAMLAALPAVRAEPARLPILHLHAGSDAGTVTPYVRYSQTPGRIDTLGVADILAAPLRPVAGPTIHFGPPGQKTMVVVKVRNASATQGSWIFTTGRGSLSWFRLYEASGGRFALLVDGSNTVGARANLRTYQAFSTELVLAPGQEKLLLIDFLSENSTYMPIRIQTYGSFFKERRANVAMVSGVVFGIAVLIFLNFLFFSITGHREFIWLGVAQGCFALNTVLAEGYIAIFFLSDRPLAINALEQIFKCGFAAAMAQFARSFIDTPVHFPRRDLALRALIGAALAVMLVQPALTLYPPGVRSGLHIAGWLIVVAIAWFLPFVGFAAMRRFGRQLWPLFVGWASLALFIVYAAIASMGLFAWLPINWHLAGPVGLFESIMVTLALGLNLKKIRADKLAADTNYAEALAERLKISESAARLAEEKALALATVNSQNALLHASGHDSKQVILALNSAAGVLRQSEDGVHRELGRMLESSAAYLGGIVSTTISGANMAASESAFLALGSFPAEALTEPLMMMFKTPFADKKLTLEARIDGTVTLVSDKPLLMRALANLLSNSYQYSERGGARIEVAREGELAIITITDTGRGMPVEVMARLNDDAAVRLRADEDAQGSGSGFQSAKRLIEALSGSLRIAASGTEGTVIRIALPSAFAGVTPCTAGELQAALPDWHLVDFDRRDAFDAALSDTAAPRARLAALTYDDTTVTRGRLAEVAGLMMLKPLCCELLRHPLLRAGVEASEQP</sequence>
<evidence type="ECO:0000256" key="2">
    <source>
        <dbReference type="ARBA" id="ARBA00012438"/>
    </source>
</evidence>
<dbReference type="RefSeq" id="WP_184094417.1">
    <property type="nucleotide sequence ID" value="NZ_JACIJH010000001.1"/>
</dbReference>
<dbReference type="InterPro" id="IPR003594">
    <property type="entry name" value="HATPase_dom"/>
</dbReference>
<keyword evidence="9" id="KW-1185">Reference proteome</keyword>
<dbReference type="SMART" id="SM00387">
    <property type="entry name" value="HATPase_c"/>
    <property type="match status" value="1"/>
</dbReference>
<dbReference type="InterPro" id="IPR036890">
    <property type="entry name" value="HATPase_C_sf"/>
</dbReference>
<gene>
    <name evidence="8" type="ORF">FHR21_000206</name>
</gene>
<dbReference type="PROSITE" id="PS50109">
    <property type="entry name" value="HIS_KIN"/>
    <property type="match status" value="1"/>
</dbReference>
<keyword evidence="5" id="KW-0472">Membrane</keyword>
<dbReference type="Pfam" id="PF02518">
    <property type="entry name" value="HATPase_c"/>
    <property type="match status" value="1"/>
</dbReference>
<feature type="transmembrane region" description="Helical" evidence="5">
    <location>
        <begin position="349"/>
        <end position="373"/>
    </location>
</feature>
<dbReference type="GO" id="GO:0000156">
    <property type="term" value="F:phosphorelay response regulator activity"/>
    <property type="evidence" value="ECO:0007669"/>
    <property type="project" value="TreeGrafter"/>
</dbReference>
<feature type="chain" id="PRO_5031298902" description="histidine kinase" evidence="6">
    <location>
        <begin position="23"/>
        <end position="753"/>
    </location>
</feature>
<keyword evidence="4 8" id="KW-0418">Kinase</keyword>